<dbReference type="Proteomes" id="UP000434036">
    <property type="component" value="Unassembled WGS sequence"/>
</dbReference>
<gene>
    <name evidence="2" type="ORF">GSF08_10060</name>
</gene>
<comment type="caution">
    <text evidence="2">The sequence shown here is derived from an EMBL/GenBank/DDBJ whole genome shotgun (WGS) entry which is preliminary data.</text>
</comment>
<name>A0A6N8UCQ1_9FIRM</name>
<dbReference type="InterPro" id="IPR012347">
    <property type="entry name" value="Ferritin-like"/>
</dbReference>
<dbReference type="Pfam" id="PF09537">
    <property type="entry name" value="DUF2383"/>
    <property type="match status" value="1"/>
</dbReference>
<dbReference type="AlphaFoldDB" id="A0A6N8UCQ1"/>
<reference evidence="2 3" key="2">
    <citation type="submission" date="2020-01" db="EMBL/GenBank/DDBJ databases">
        <title>Clostridiaceae sp. nov. isolated from the gut of human by culturomics.</title>
        <authorList>
            <person name="Chang Y."/>
        </authorList>
    </citation>
    <scope>NUCLEOTIDE SEQUENCE [LARGE SCALE GENOMIC DNA]</scope>
    <source>
        <strain evidence="2 3">DONG20-135</strain>
    </source>
</reference>
<organism evidence="2 3">
    <name type="scientific">Copranaerobaculum intestinale</name>
    <dbReference type="NCBI Taxonomy" id="2692629"/>
    <lineage>
        <taxon>Bacteria</taxon>
        <taxon>Bacillati</taxon>
        <taxon>Bacillota</taxon>
        <taxon>Erysipelotrichia</taxon>
        <taxon>Erysipelotrichales</taxon>
        <taxon>Erysipelotrichaceae</taxon>
        <taxon>Copranaerobaculum</taxon>
    </lineage>
</organism>
<dbReference type="InterPro" id="IPR009078">
    <property type="entry name" value="Ferritin-like_SF"/>
</dbReference>
<sequence>MENQYEEILEALNQLLKGTHMGAFVFEDLAEKISSHELHTEFREILKTLKHHEEILTHHIERLHGDPADSAGIKGTITDFMEMMKNMLIVTDVEVIEEATKSIEMAIKAVNDFEDKHFTLDGELQKEIQIIKDDYSAIYHALHKFLMEYK</sequence>
<protein>
    <submittedName>
        <fullName evidence="2">DUF2383 domain-containing protein</fullName>
    </submittedName>
</protein>
<accession>A0A6N8UCQ1</accession>
<feature type="domain" description="DUF2383" evidence="1">
    <location>
        <begin position="8"/>
        <end position="112"/>
    </location>
</feature>
<evidence type="ECO:0000259" key="1">
    <source>
        <dbReference type="Pfam" id="PF09537"/>
    </source>
</evidence>
<dbReference type="RefSeq" id="WP_160625656.1">
    <property type="nucleotide sequence ID" value="NZ_WUUQ01000005.1"/>
</dbReference>
<dbReference type="EMBL" id="WUUQ01000005">
    <property type="protein sequence ID" value="MXQ74269.1"/>
    <property type="molecule type" value="Genomic_DNA"/>
</dbReference>
<evidence type="ECO:0000313" key="3">
    <source>
        <dbReference type="Proteomes" id="UP000434036"/>
    </source>
</evidence>
<reference evidence="2 3" key="1">
    <citation type="submission" date="2019-12" db="EMBL/GenBank/DDBJ databases">
        <authorList>
            <person name="Yang R."/>
        </authorList>
    </citation>
    <scope>NUCLEOTIDE SEQUENCE [LARGE SCALE GENOMIC DNA]</scope>
    <source>
        <strain evidence="2 3">DONG20-135</strain>
    </source>
</reference>
<keyword evidence="3" id="KW-1185">Reference proteome</keyword>
<proteinExistence type="predicted"/>
<evidence type="ECO:0000313" key="2">
    <source>
        <dbReference type="EMBL" id="MXQ74269.1"/>
    </source>
</evidence>
<dbReference type="Gene3D" id="1.20.1260.10">
    <property type="match status" value="1"/>
</dbReference>
<dbReference type="InterPro" id="IPR019052">
    <property type="entry name" value="DUF2383"/>
</dbReference>
<dbReference type="SUPFAM" id="SSF47240">
    <property type="entry name" value="Ferritin-like"/>
    <property type="match status" value="1"/>
</dbReference>